<gene>
    <name evidence="2" type="ORF">I5L79_15370</name>
</gene>
<proteinExistence type="predicted"/>
<dbReference type="CDD" id="cd04182">
    <property type="entry name" value="GT_2_like_f"/>
    <property type="match status" value="1"/>
</dbReference>
<dbReference type="Gene3D" id="3.90.550.10">
    <property type="entry name" value="Spore Coat Polysaccharide Biosynthesis Protein SpsA, Chain A"/>
    <property type="match status" value="1"/>
</dbReference>
<dbReference type="SUPFAM" id="SSF53448">
    <property type="entry name" value="Nucleotide-diphospho-sugar transferases"/>
    <property type="match status" value="1"/>
</dbReference>
<dbReference type="PANTHER" id="PTHR43777:SF1">
    <property type="entry name" value="MOLYBDENUM COFACTOR CYTIDYLYLTRANSFERASE"/>
    <property type="match status" value="1"/>
</dbReference>
<dbReference type="EMBL" id="JADWYK010000009">
    <property type="protein sequence ID" value="MBG8554935.1"/>
    <property type="molecule type" value="Genomic_DNA"/>
</dbReference>
<dbReference type="InterPro" id="IPR025877">
    <property type="entry name" value="MobA-like_NTP_Trfase"/>
</dbReference>
<evidence type="ECO:0000313" key="3">
    <source>
        <dbReference type="Proteomes" id="UP000601099"/>
    </source>
</evidence>
<reference evidence="2 3" key="1">
    <citation type="submission" date="2020-11" db="EMBL/GenBank/DDBJ databases">
        <title>Hymenobacter sp.</title>
        <authorList>
            <person name="Kim M.K."/>
        </authorList>
    </citation>
    <scope>NUCLEOTIDE SEQUENCE [LARGE SCALE GENOMIC DNA]</scope>
    <source>
        <strain evidence="2 3">BT594</strain>
    </source>
</reference>
<evidence type="ECO:0000313" key="2">
    <source>
        <dbReference type="EMBL" id="MBG8554935.1"/>
    </source>
</evidence>
<comment type="caution">
    <text evidence="2">The sequence shown here is derived from an EMBL/GenBank/DDBJ whole genome shotgun (WGS) entry which is preliminary data.</text>
</comment>
<sequence>MPPIVLLAAGASSRLGRPKQLLPYQGKTLLRRAAETAVAAAAGDLVVVVTGALHEELLPELAGLPVQAVRCPTWAAGMGASLKFGVLALQRLQPRLSGFTVMLCDQPHVTPGLLWELVEAHARTDRAVAAAEYGRVRGVPAYFANACHWHLRRLSDQAGAGQLMREHPELVVGVPFPEGAIDVDTEEQYATLLAGE</sequence>
<dbReference type="RefSeq" id="WP_196955949.1">
    <property type="nucleotide sequence ID" value="NZ_JADWYK010000009.1"/>
</dbReference>
<organism evidence="2 3">
    <name type="scientific">Hymenobacter guriensis</name>
    <dbReference type="NCBI Taxonomy" id="2793065"/>
    <lineage>
        <taxon>Bacteria</taxon>
        <taxon>Pseudomonadati</taxon>
        <taxon>Bacteroidota</taxon>
        <taxon>Cytophagia</taxon>
        <taxon>Cytophagales</taxon>
        <taxon>Hymenobacteraceae</taxon>
        <taxon>Hymenobacter</taxon>
    </lineage>
</organism>
<dbReference type="InterPro" id="IPR029044">
    <property type="entry name" value="Nucleotide-diphossugar_trans"/>
</dbReference>
<evidence type="ECO:0000259" key="1">
    <source>
        <dbReference type="Pfam" id="PF12804"/>
    </source>
</evidence>
<feature type="domain" description="MobA-like NTP transferase" evidence="1">
    <location>
        <begin position="5"/>
        <end position="168"/>
    </location>
</feature>
<protein>
    <submittedName>
        <fullName evidence="2">Nucleotidyltransferase family protein</fullName>
    </submittedName>
</protein>
<name>A0ABS0L465_9BACT</name>
<keyword evidence="3" id="KW-1185">Reference proteome</keyword>
<accession>A0ABS0L465</accession>
<dbReference type="PANTHER" id="PTHR43777">
    <property type="entry name" value="MOLYBDENUM COFACTOR CYTIDYLYLTRANSFERASE"/>
    <property type="match status" value="1"/>
</dbReference>
<dbReference type="Pfam" id="PF12804">
    <property type="entry name" value="NTP_transf_3"/>
    <property type="match status" value="1"/>
</dbReference>
<dbReference type="Proteomes" id="UP000601099">
    <property type="component" value="Unassembled WGS sequence"/>
</dbReference>